<accession>A0A3N2DYH3</accession>
<dbReference type="InterPro" id="IPR017871">
    <property type="entry name" value="ABC_transporter-like_CS"/>
</dbReference>
<dbReference type="Proteomes" id="UP000275394">
    <property type="component" value="Unassembled WGS sequence"/>
</dbReference>
<comment type="similarity">
    <text evidence="1">Belongs to the ABC transporter superfamily.</text>
</comment>
<dbReference type="PANTHER" id="PTHR42794">
    <property type="entry name" value="HEMIN IMPORT ATP-BINDING PROTEIN HMUV"/>
    <property type="match status" value="1"/>
</dbReference>
<keyword evidence="5" id="KW-1278">Translocase</keyword>
<dbReference type="CDD" id="cd03214">
    <property type="entry name" value="ABC_Iron-Siderophores_B12_Hemin"/>
    <property type="match status" value="1"/>
</dbReference>
<keyword evidence="3" id="KW-0547">Nucleotide-binding</keyword>
<gene>
    <name evidence="8" type="ORF">EDC56_0348</name>
</gene>
<sequence>MVDGLGLKAENLVWPQQEGAVVKGISLALEEGEMLGIIGPNGAGKSSLVKLLAGVNQPAHGSVTLGGRISTEYGRREWARHLGYLAQNAPVAWPVTVERVVTLGRLPHQSIHSRLSDKDRQAVLWAMQAANVTALRHRVADQLSGGEQVRVMLARLLAGEPAIILADEPVAALDPAHQLEIMQLLANHARDVGPVAVVLHDLNLALRYCKRLALVVEGRLLMVAETKEVLTSSVLADAYQLDISLLDTKAGEVVICHQRVAR</sequence>
<evidence type="ECO:0000256" key="5">
    <source>
        <dbReference type="ARBA" id="ARBA00022967"/>
    </source>
</evidence>
<name>A0A3N2DYH3_9GAMM</name>
<dbReference type="PROSITE" id="PS50893">
    <property type="entry name" value="ABC_TRANSPORTER_2"/>
    <property type="match status" value="1"/>
</dbReference>
<dbReference type="InterPro" id="IPR003439">
    <property type="entry name" value="ABC_transporter-like_ATP-bd"/>
</dbReference>
<evidence type="ECO:0000256" key="4">
    <source>
        <dbReference type="ARBA" id="ARBA00022840"/>
    </source>
</evidence>
<dbReference type="GO" id="GO:0016887">
    <property type="term" value="F:ATP hydrolysis activity"/>
    <property type="evidence" value="ECO:0007669"/>
    <property type="project" value="InterPro"/>
</dbReference>
<proteinExistence type="inferred from homology"/>
<keyword evidence="9" id="KW-1185">Reference proteome</keyword>
<dbReference type="EMBL" id="RKHR01000003">
    <property type="protein sequence ID" value="ROS04834.1"/>
    <property type="molecule type" value="Genomic_DNA"/>
</dbReference>
<evidence type="ECO:0000313" key="8">
    <source>
        <dbReference type="EMBL" id="ROS04834.1"/>
    </source>
</evidence>
<dbReference type="OrthoDB" id="5292475at2"/>
<dbReference type="AlphaFoldDB" id="A0A3N2DYH3"/>
<evidence type="ECO:0000256" key="6">
    <source>
        <dbReference type="ARBA" id="ARBA00037066"/>
    </source>
</evidence>
<dbReference type="InterPro" id="IPR027417">
    <property type="entry name" value="P-loop_NTPase"/>
</dbReference>
<keyword evidence="2" id="KW-0813">Transport</keyword>
<dbReference type="InterPro" id="IPR003593">
    <property type="entry name" value="AAA+_ATPase"/>
</dbReference>
<evidence type="ECO:0000313" key="9">
    <source>
        <dbReference type="Proteomes" id="UP000275394"/>
    </source>
</evidence>
<evidence type="ECO:0000259" key="7">
    <source>
        <dbReference type="PROSITE" id="PS50893"/>
    </source>
</evidence>
<dbReference type="Pfam" id="PF00005">
    <property type="entry name" value="ABC_tran"/>
    <property type="match status" value="1"/>
</dbReference>
<dbReference type="Gene3D" id="3.40.50.300">
    <property type="entry name" value="P-loop containing nucleotide triphosphate hydrolases"/>
    <property type="match status" value="1"/>
</dbReference>
<evidence type="ECO:0000256" key="1">
    <source>
        <dbReference type="ARBA" id="ARBA00005417"/>
    </source>
</evidence>
<evidence type="ECO:0000256" key="2">
    <source>
        <dbReference type="ARBA" id="ARBA00022448"/>
    </source>
</evidence>
<comment type="caution">
    <text evidence="8">The sequence shown here is derived from an EMBL/GenBank/DDBJ whole genome shotgun (WGS) entry which is preliminary data.</text>
</comment>
<protein>
    <submittedName>
        <fullName evidence="8">Iron complex transport system ATP-binding protein</fullName>
    </submittedName>
</protein>
<dbReference type="RefSeq" id="WP_123710800.1">
    <property type="nucleotide sequence ID" value="NZ_RKHR01000003.1"/>
</dbReference>
<dbReference type="SUPFAM" id="SSF52540">
    <property type="entry name" value="P-loop containing nucleoside triphosphate hydrolases"/>
    <property type="match status" value="1"/>
</dbReference>
<evidence type="ECO:0000256" key="3">
    <source>
        <dbReference type="ARBA" id="ARBA00022741"/>
    </source>
</evidence>
<dbReference type="PROSITE" id="PS00211">
    <property type="entry name" value="ABC_TRANSPORTER_1"/>
    <property type="match status" value="1"/>
</dbReference>
<comment type="function">
    <text evidence="6">Part of the ABC transporter complex HmuTUV involved in hemin import. Responsible for energy coupling to the transport system.</text>
</comment>
<dbReference type="SMART" id="SM00382">
    <property type="entry name" value="AAA"/>
    <property type="match status" value="1"/>
</dbReference>
<organism evidence="8 9">
    <name type="scientific">Sinobacterium caligoides</name>
    <dbReference type="NCBI Taxonomy" id="933926"/>
    <lineage>
        <taxon>Bacteria</taxon>
        <taxon>Pseudomonadati</taxon>
        <taxon>Pseudomonadota</taxon>
        <taxon>Gammaproteobacteria</taxon>
        <taxon>Cellvibrionales</taxon>
        <taxon>Spongiibacteraceae</taxon>
        <taxon>Sinobacterium</taxon>
    </lineage>
</organism>
<dbReference type="GO" id="GO:0005524">
    <property type="term" value="F:ATP binding"/>
    <property type="evidence" value="ECO:0007669"/>
    <property type="project" value="UniProtKB-KW"/>
</dbReference>
<keyword evidence="4 8" id="KW-0067">ATP-binding</keyword>
<dbReference type="PANTHER" id="PTHR42794:SF1">
    <property type="entry name" value="HEMIN IMPORT ATP-BINDING PROTEIN HMUV"/>
    <property type="match status" value="1"/>
</dbReference>
<reference evidence="8 9" key="1">
    <citation type="submission" date="2018-11" db="EMBL/GenBank/DDBJ databases">
        <title>Genomic Encyclopedia of Type Strains, Phase IV (KMG-IV): sequencing the most valuable type-strain genomes for metagenomic binning, comparative biology and taxonomic classification.</title>
        <authorList>
            <person name="Goeker M."/>
        </authorList>
    </citation>
    <scope>NUCLEOTIDE SEQUENCE [LARGE SCALE GENOMIC DNA]</scope>
    <source>
        <strain evidence="8 9">DSM 100316</strain>
    </source>
</reference>
<dbReference type="FunFam" id="3.40.50.300:FF:000134">
    <property type="entry name" value="Iron-enterobactin ABC transporter ATP-binding protein"/>
    <property type="match status" value="1"/>
</dbReference>
<feature type="domain" description="ABC transporter" evidence="7">
    <location>
        <begin position="7"/>
        <end position="242"/>
    </location>
</feature>